<dbReference type="EMBL" id="PFNL01000117">
    <property type="protein sequence ID" value="PIZ45956.1"/>
    <property type="molecule type" value="Genomic_DNA"/>
</dbReference>
<dbReference type="PANTHER" id="PTHR21666:SF270">
    <property type="entry name" value="MUREIN HYDROLASE ACTIVATOR ENVC"/>
    <property type="match status" value="1"/>
</dbReference>
<evidence type="ECO:0000313" key="2">
    <source>
        <dbReference type="EMBL" id="PIZ45956.1"/>
    </source>
</evidence>
<evidence type="ECO:0000313" key="3">
    <source>
        <dbReference type="Proteomes" id="UP000228920"/>
    </source>
</evidence>
<organism evidence="2 3">
    <name type="scientific">candidate division WWE3 bacterium CG_4_10_14_0_2_um_filter_41_14</name>
    <dbReference type="NCBI Taxonomy" id="1975072"/>
    <lineage>
        <taxon>Bacteria</taxon>
        <taxon>Katanobacteria</taxon>
    </lineage>
</organism>
<dbReference type="InterPro" id="IPR050570">
    <property type="entry name" value="Cell_wall_metabolism_enzyme"/>
</dbReference>
<dbReference type="Gene3D" id="2.70.70.10">
    <property type="entry name" value="Glucose Permease (Domain IIA)"/>
    <property type="match status" value="1"/>
</dbReference>
<dbReference type="Pfam" id="PF01551">
    <property type="entry name" value="Peptidase_M23"/>
    <property type="match status" value="1"/>
</dbReference>
<dbReference type="InterPro" id="IPR016047">
    <property type="entry name" value="M23ase_b-sheet_dom"/>
</dbReference>
<comment type="caution">
    <text evidence="2">The sequence shown here is derived from an EMBL/GenBank/DDBJ whole genome shotgun (WGS) entry which is preliminary data.</text>
</comment>
<name>A0A2M7THZ4_UNCKA</name>
<dbReference type="SUPFAM" id="SSF51261">
    <property type="entry name" value="Duplicated hybrid motif"/>
    <property type="match status" value="1"/>
</dbReference>
<dbReference type="Proteomes" id="UP000228920">
    <property type="component" value="Unassembled WGS sequence"/>
</dbReference>
<dbReference type="InterPro" id="IPR011055">
    <property type="entry name" value="Dup_hybrid_motif"/>
</dbReference>
<reference evidence="3" key="1">
    <citation type="submission" date="2017-09" db="EMBL/GenBank/DDBJ databases">
        <title>Depth-based differentiation of microbial function through sediment-hosted aquifers and enrichment of novel symbionts in the deep terrestrial subsurface.</title>
        <authorList>
            <person name="Probst A.J."/>
            <person name="Ladd B."/>
            <person name="Jarett J.K."/>
            <person name="Geller-Mcgrath D.E."/>
            <person name="Sieber C.M.K."/>
            <person name="Emerson J.B."/>
            <person name="Anantharaman K."/>
            <person name="Thomas B.C."/>
            <person name="Malmstrom R."/>
            <person name="Stieglmeier M."/>
            <person name="Klingl A."/>
            <person name="Woyke T."/>
            <person name="Ryan C.M."/>
            <person name="Banfield J.F."/>
        </authorList>
    </citation>
    <scope>NUCLEOTIDE SEQUENCE [LARGE SCALE GENOMIC DNA]</scope>
</reference>
<feature type="non-terminal residue" evidence="2">
    <location>
        <position position="219"/>
    </location>
</feature>
<dbReference type="GO" id="GO:0004222">
    <property type="term" value="F:metalloendopeptidase activity"/>
    <property type="evidence" value="ECO:0007669"/>
    <property type="project" value="TreeGrafter"/>
</dbReference>
<dbReference type="PANTHER" id="PTHR21666">
    <property type="entry name" value="PEPTIDASE-RELATED"/>
    <property type="match status" value="1"/>
</dbReference>
<proteinExistence type="predicted"/>
<accession>A0A2M7THZ4</accession>
<protein>
    <recommendedName>
        <fullName evidence="1">M23ase beta-sheet core domain-containing protein</fullName>
    </recommendedName>
</protein>
<dbReference type="AlphaFoldDB" id="A0A2M7THZ4"/>
<evidence type="ECO:0000259" key="1">
    <source>
        <dbReference type="Pfam" id="PF01551"/>
    </source>
</evidence>
<feature type="domain" description="M23ase beta-sheet core" evidence="1">
    <location>
        <begin position="55"/>
        <end position="151"/>
    </location>
</feature>
<dbReference type="CDD" id="cd12797">
    <property type="entry name" value="M23_peptidase"/>
    <property type="match status" value="1"/>
</dbReference>
<sequence length="219" mass="23580">MKRLLGLSVFVFLTVFVLWRVGGTVKQVEASNPLRLIWPVVQPYASGSYDGQGGPHTGIDIITTSNPKNYTLVAAASGKVHVVKFDSVSGNVVKIEHTGYDGGTYYTWYGHLSETVVSENQQIVAGQKIGTMGCIGTCYGTHLHFQVMLNSSVMTGLPCLACVNPCDYLVGIVAGTYGNCGVNAGTMSLVRSEFTVERTNPSLSEEVWFSTKLENNGEV</sequence>
<gene>
    <name evidence="2" type="ORF">COY32_04495</name>
</gene>